<proteinExistence type="inferred from homology"/>
<dbReference type="PROSITE" id="PS51625">
    <property type="entry name" value="SAM_MT_TRMB"/>
    <property type="match status" value="1"/>
</dbReference>
<dbReference type="RefSeq" id="WP_093308966.1">
    <property type="nucleotide sequence ID" value="NZ_FNYH01000004.1"/>
</dbReference>
<evidence type="ECO:0000256" key="4">
    <source>
        <dbReference type="ARBA" id="ARBA00022679"/>
    </source>
</evidence>
<dbReference type="PANTHER" id="PTHR23417">
    <property type="entry name" value="3-DEOXY-D-MANNO-OCTULOSONIC-ACID TRANSFERASE/TRNA GUANINE-N 7 - -METHYLTRANSFERASE"/>
    <property type="match status" value="1"/>
</dbReference>
<dbReference type="PANTHER" id="PTHR23417:SF14">
    <property type="entry name" value="PENTACOTRIPEPTIDE-REPEAT REGION OF PRORP DOMAIN-CONTAINING PROTEIN"/>
    <property type="match status" value="1"/>
</dbReference>
<evidence type="ECO:0000256" key="1">
    <source>
        <dbReference type="ARBA" id="ARBA00000142"/>
    </source>
</evidence>
<comment type="function">
    <text evidence="2 7">Catalyzes the formation of N(7)-methylguanine at position 46 (m7G46) in tRNA.</text>
</comment>
<reference evidence="9" key="1">
    <citation type="submission" date="2016-10" db="EMBL/GenBank/DDBJ databases">
        <authorList>
            <person name="Varghese N."/>
            <person name="Submissions S."/>
        </authorList>
    </citation>
    <scope>NUCLEOTIDE SEQUENCE [LARGE SCALE GENOMIC DNA]</scope>
    <source>
        <strain evidence="9">DSM 7165</strain>
    </source>
</reference>
<comment type="caution">
    <text evidence="7">Lacks conserved residue(s) required for the propagation of feature annotation.</text>
</comment>
<dbReference type="InterPro" id="IPR055361">
    <property type="entry name" value="tRNA_methyltr_TrmB_bact"/>
</dbReference>
<dbReference type="InterPro" id="IPR003358">
    <property type="entry name" value="tRNA_(Gua-N-7)_MeTrfase_Trmb"/>
</dbReference>
<evidence type="ECO:0000256" key="7">
    <source>
        <dbReference type="HAMAP-Rule" id="MF_01057"/>
    </source>
</evidence>
<evidence type="ECO:0000313" key="9">
    <source>
        <dbReference type="Proteomes" id="UP000242999"/>
    </source>
</evidence>
<keyword evidence="6 7" id="KW-0819">tRNA processing</keyword>
<feature type="binding site" evidence="7">
    <location>
        <position position="173"/>
    </location>
    <ligand>
        <name>substrate</name>
    </ligand>
</feature>
<dbReference type="HAMAP" id="MF_01057">
    <property type="entry name" value="tRNA_methyltr_TrmB"/>
    <property type="match status" value="1"/>
</dbReference>
<accession>A0A1H6RJI0</accession>
<dbReference type="CDD" id="cd02440">
    <property type="entry name" value="AdoMet_MTases"/>
    <property type="match status" value="1"/>
</dbReference>
<gene>
    <name evidence="7" type="primary">trmB</name>
    <name evidence="8" type="ORF">SAMN05421831_10491</name>
</gene>
<dbReference type="OrthoDB" id="9802090at2"/>
<comment type="pathway">
    <text evidence="7">tRNA modification; N(7)-methylguanine-tRNA biosynthesis.</text>
</comment>
<sequence>MPDPTEHSADIKVFEEPQWATPYTQASLIQTPQVAPNQPPHQRRIRSFVVRTGRMTLGQQRGLQVYWPTHGLELAAGPLQLETCFAKAQPCIVEIGFGMGQSLLEQAQKMPETNFIGIEVHAPGVGKLLAQAGDLGLENLKVYQADAIEVLEQAIPEASLAGVQVFFPDPWPKKKHHKRRIIQPPFVDLVRSRLQVGGRLHLATDWQPYAEHMLEVLQATPGWRNCSATGDYIERPLTRPLTKFEHRGHKLGHGVWDLLFERQ</sequence>
<organism evidence="8 9">
    <name type="scientific">Allopseudospirillum japonicum</name>
    <dbReference type="NCBI Taxonomy" id="64971"/>
    <lineage>
        <taxon>Bacteria</taxon>
        <taxon>Pseudomonadati</taxon>
        <taxon>Pseudomonadota</taxon>
        <taxon>Gammaproteobacteria</taxon>
        <taxon>Oceanospirillales</taxon>
        <taxon>Oceanospirillaceae</taxon>
        <taxon>Allopseudospirillum</taxon>
    </lineage>
</organism>
<dbReference type="EMBL" id="FNYH01000004">
    <property type="protein sequence ID" value="SEI55958.1"/>
    <property type="molecule type" value="Genomic_DNA"/>
</dbReference>
<dbReference type="NCBIfam" id="TIGR00091">
    <property type="entry name" value="tRNA (guanosine(46)-N7)-methyltransferase TrmB"/>
    <property type="match status" value="1"/>
</dbReference>
<protein>
    <recommendedName>
        <fullName evidence="7">tRNA (guanine-N(7)-)-methyltransferase</fullName>
        <ecNumber evidence="7">2.1.1.33</ecNumber>
    </recommendedName>
    <alternativeName>
        <fullName evidence="7">tRNA (guanine(46)-N(7))-methyltransferase</fullName>
    </alternativeName>
    <alternativeName>
        <fullName evidence="7">tRNA(m7G46)-methyltransferase</fullName>
    </alternativeName>
</protein>
<evidence type="ECO:0000256" key="5">
    <source>
        <dbReference type="ARBA" id="ARBA00022691"/>
    </source>
</evidence>
<dbReference type="GO" id="GO:0008176">
    <property type="term" value="F:tRNA (guanine(46)-N7)-methyltransferase activity"/>
    <property type="evidence" value="ECO:0007669"/>
    <property type="project" value="UniProtKB-UniRule"/>
</dbReference>
<keyword evidence="3 7" id="KW-0489">Methyltransferase</keyword>
<comment type="similarity">
    <text evidence="7">Belongs to the class I-like SAM-binding methyltransferase superfamily. TrmB family.</text>
</comment>
<feature type="binding site" evidence="7">
    <location>
        <position position="94"/>
    </location>
    <ligand>
        <name>S-adenosyl-L-methionine</name>
        <dbReference type="ChEBI" id="CHEBI:59789"/>
    </ligand>
</feature>
<dbReference type="AlphaFoldDB" id="A0A1H6RJI0"/>
<keyword evidence="5 7" id="KW-0949">S-adenosyl-L-methionine</keyword>
<dbReference type="GO" id="GO:0043527">
    <property type="term" value="C:tRNA methyltransferase complex"/>
    <property type="evidence" value="ECO:0007669"/>
    <property type="project" value="TreeGrafter"/>
</dbReference>
<evidence type="ECO:0000256" key="6">
    <source>
        <dbReference type="ARBA" id="ARBA00022694"/>
    </source>
</evidence>
<keyword evidence="4 7" id="KW-0808">Transferase</keyword>
<dbReference type="InterPro" id="IPR029063">
    <property type="entry name" value="SAM-dependent_MTases_sf"/>
</dbReference>
<keyword evidence="9" id="KW-1185">Reference proteome</keyword>
<comment type="catalytic activity">
    <reaction evidence="1 7">
        <text>guanosine(46) in tRNA + S-adenosyl-L-methionine = N(7)-methylguanosine(46) in tRNA + S-adenosyl-L-homocysteine</text>
        <dbReference type="Rhea" id="RHEA:42708"/>
        <dbReference type="Rhea" id="RHEA-COMP:10188"/>
        <dbReference type="Rhea" id="RHEA-COMP:10189"/>
        <dbReference type="ChEBI" id="CHEBI:57856"/>
        <dbReference type="ChEBI" id="CHEBI:59789"/>
        <dbReference type="ChEBI" id="CHEBI:74269"/>
        <dbReference type="ChEBI" id="CHEBI:74480"/>
        <dbReference type="EC" id="2.1.1.33"/>
    </reaction>
</comment>
<dbReference type="UniPathway" id="UPA00989"/>
<dbReference type="EC" id="2.1.1.33" evidence="7"/>
<evidence type="ECO:0000256" key="2">
    <source>
        <dbReference type="ARBA" id="ARBA00003015"/>
    </source>
</evidence>
<feature type="binding site" evidence="7">
    <location>
        <position position="169"/>
    </location>
    <ligand>
        <name>S-adenosyl-L-methionine</name>
        <dbReference type="ChEBI" id="CHEBI:59789"/>
    </ligand>
</feature>
<dbReference type="Proteomes" id="UP000242999">
    <property type="component" value="Unassembled WGS sequence"/>
</dbReference>
<dbReference type="Gene3D" id="3.40.50.150">
    <property type="entry name" value="Vaccinia Virus protein VP39"/>
    <property type="match status" value="1"/>
</dbReference>
<feature type="binding site" evidence="7">
    <location>
        <begin position="242"/>
        <end position="245"/>
    </location>
    <ligand>
        <name>substrate</name>
    </ligand>
</feature>
<dbReference type="Pfam" id="PF02390">
    <property type="entry name" value="Methyltransf_4"/>
    <property type="match status" value="1"/>
</dbReference>
<dbReference type="STRING" id="64971.SAMN05421831_10491"/>
<evidence type="ECO:0000313" key="8">
    <source>
        <dbReference type="EMBL" id="SEI55958.1"/>
    </source>
</evidence>
<evidence type="ECO:0000256" key="3">
    <source>
        <dbReference type="ARBA" id="ARBA00022603"/>
    </source>
</evidence>
<feature type="binding site" evidence="7">
    <location>
        <position position="205"/>
    </location>
    <ligand>
        <name>substrate</name>
    </ligand>
</feature>
<feature type="binding site" evidence="7">
    <location>
        <position position="146"/>
    </location>
    <ligand>
        <name>S-adenosyl-L-methionine</name>
        <dbReference type="ChEBI" id="CHEBI:59789"/>
    </ligand>
</feature>
<name>A0A1H6RJI0_9GAMM</name>
<dbReference type="SUPFAM" id="SSF53335">
    <property type="entry name" value="S-adenosyl-L-methionine-dependent methyltransferases"/>
    <property type="match status" value="1"/>
</dbReference>
<feature type="binding site" evidence="7">
    <location>
        <position position="119"/>
    </location>
    <ligand>
        <name>S-adenosyl-L-methionine</name>
        <dbReference type="ChEBI" id="CHEBI:59789"/>
    </ligand>
</feature>